<dbReference type="RefSeq" id="XP_009821420.1">
    <property type="nucleotide sequence ID" value="XM_009823118.1"/>
</dbReference>
<dbReference type="EMBL" id="KI913114">
    <property type="protein sequence ID" value="ETV89020.1"/>
    <property type="molecule type" value="Genomic_DNA"/>
</dbReference>
<sequence>MPSSPKTNAYVVVKVYGRLFCHWVPLGFAYVAFSLGCNVGYMALLTEYTTNDYWWRQFNTSGGQTFVADIFNAKINLGQSGPFDLYQSPILKNYGDTTTFIDMPPTAARRHLMSTVPLEKAVMTIRQNSLYENVYSIVAHCWVDFDRRFEMAHTSARQLRCAARQLTNAGVYMETMLRNVDSDDLTLSAG</sequence>
<organism evidence="1">
    <name type="scientific">Aphanomyces astaci</name>
    <name type="common">Crayfish plague agent</name>
    <dbReference type="NCBI Taxonomy" id="112090"/>
    <lineage>
        <taxon>Eukaryota</taxon>
        <taxon>Sar</taxon>
        <taxon>Stramenopiles</taxon>
        <taxon>Oomycota</taxon>
        <taxon>Saprolegniomycetes</taxon>
        <taxon>Saprolegniales</taxon>
        <taxon>Verrucalvaceae</taxon>
        <taxon>Aphanomyces</taxon>
    </lineage>
</organism>
<dbReference type="AlphaFoldDB" id="W4HAG3"/>
<name>W4HAG3_APHAT</name>
<proteinExistence type="predicted"/>
<accession>W4HAG3</accession>
<dbReference type="VEuPathDB" id="FungiDB:H257_00424"/>
<gene>
    <name evidence="1" type="ORF">H257_00424</name>
</gene>
<evidence type="ECO:0000313" key="1">
    <source>
        <dbReference type="EMBL" id="ETV89020.1"/>
    </source>
</evidence>
<dbReference type="GeneID" id="20802420"/>
<protein>
    <submittedName>
        <fullName evidence="1">Uncharacterized protein</fullName>
    </submittedName>
</protein>
<reference evidence="1" key="1">
    <citation type="submission" date="2013-12" db="EMBL/GenBank/DDBJ databases">
        <title>The Genome Sequence of Aphanomyces astaci APO3.</title>
        <authorList>
            <consortium name="The Broad Institute Genomics Platform"/>
            <person name="Russ C."/>
            <person name="Tyler B."/>
            <person name="van West P."/>
            <person name="Dieguez-Uribeondo J."/>
            <person name="Young S.K."/>
            <person name="Zeng Q."/>
            <person name="Gargeya S."/>
            <person name="Fitzgerald M."/>
            <person name="Abouelleil A."/>
            <person name="Alvarado L."/>
            <person name="Chapman S.B."/>
            <person name="Gainer-Dewar J."/>
            <person name="Goldberg J."/>
            <person name="Griggs A."/>
            <person name="Gujja S."/>
            <person name="Hansen M."/>
            <person name="Howarth C."/>
            <person name="Imamovic A."/>
            <person name="Ireland A."/>
            <person name="Larimer J."/>
            <person name="McCowan C."/>
            <person name="Murphy C."/>
            <person name="Pearson M."/>
            <person name="Poon T.W."/>
            <person name="Priest M."/>
            <person name="Roberts A."/>
            <person name="Saif S."/>
            <person name="Shea T."/>
            <person name="Sykes S."/>
            <person name="Wortman J."/>
            <person name="Nusbaum C."/>
            <person name="Birren B."/>
        </authorList>
    </citation>
    <scope>NUCLEOTIDE SEQUENCE [LARGE SCALE GENOMIC DNA]</scope>
    <source>
        <strain evidence="1">APO3</strain>
    </source>
</reference>
<dbReference type="OrthoDB" id="78977at2759"/>